<organism evidence="2 3">
    <name type="scientific">Pseudomonas mediterranea</name>
    <dbReference type="NCBI Taxonomy" id="183795"/>
    <lineage>
        <taxon>Bacteria</taxon>
        <taxon>Pseudomonadati</taxon>
        <taxon>Pseudomonadota</taxon>
        <taxon>Gammaproteobacteria</taxon>
        <taxon>Pseudomonadales</taxon>
        <taxon>Pseudomonadaceae</taxon>
        <taxon>Pseudomonas</taxon>
    </lineage>
</organism>
<evidence type="ECO:0000313" key="2">
    <source>
        <dbReference type="EMBL" id="SDU48807.1"/>
    </source>
</evidence>
<feature type="region of interest" description="Disordered" evidence="1">
    <location>
        <begin position="118"/>
        <end position="143"/>
    </location>
</feature>
<gene>
    <name evidence="2" type="ORF">SAMN05216476_2513</name>
</gene>
<dbReference type="AlphaFoldDB" id="A0AAX2DDR5"/>
<evidence type="ECO:0000256" key="1">
    <source>
        <dbReference type="SAM" id="MobiDB-lite"/>
    </source>
</evidence>
<dbReference type="Proteomes" id="UP000183772">
    <property type="component" value="Chromosome I"/>
</dbReference>
<protein>
    <recommendedName>
        <fullName evidence="4">Transposase IS66 zinc-finger binding domain-containing protein</fullName>
    </recommendedName>
</protein>
<evidence type="ECO:0008006" key="4">
    <source>
        <dbReference type="Google" id="ProtNLM"/>
    </source>
</evidence>
<keyword evidence="3" id="KW-1185">Reference proteome</keyword>
<feature type="compositionally biased region" description="Polar residues" evidence="1">
    <location>
        <begin position="127"/>
        <end position="136"/>
    </location>
</feature>
<reference evidence="2 3" key="1">
    <citation type="submission" date="2016-10" db="EMBL/GenBank/DDBJ databases">
        <authorList>
            <person name="Varghese N."/>
            <person name="Submissions S."/>
        </authorList>
    </citation>
    <scope>NUCLEOTIDE SEQUENCE [LARGE SCALE GENOMIC DNA]</scope>
    <source>
        <strain evidence="2 3">DSM 16733</strain>
    </source>
</reference>
<name>A0AAX2DDR5_9PSED</name>
<accession>A0AAX2DDR5</accession>
<dbReference type="EMBL" id="LT629790">
    <property type="protein sequence ID" value="SDU48807.1"/>
    <property type="molecule type" value="Genomic_DNA"/>
</dbReference>
<evidence type="ECO:0000313" key="3">
    <source>
        <dbReference type="Proteomes" id="UP000183772"/>
    </source>
</evidence>
<proteinExistence type="predicted"/>
<sequence length="186" mass="21017">MLGVNDSIFLSAEASVGIRQRFSSRRRHSSRMGNINRRNQRCVLQAYPTAFSSISSDEITRIDFHQEPTTAPCPFCGVSRNRSELRQFHLGYPWLRATHLTDHLLQCRCPTRRIGRLPSRALGSDRSPATCSTPSSDQRHIDVPTGPYRVRNHIGFRDDAIESADNSAFIFWSECAAGSHVYSPRP</sequence>